<dbReference type="Proteomes" id="UP001497482">
    <property type="component" value="Chromosome 12"/>
</dbReference>
<feature type="coiled-coil region" evidence="1">
    <location>
        <begin position="448"/>
        <end position="475"/>
    </location>
</feature>
<evidence type="ECO:0000313" key="3">
    <source>
        <dbReference type="EMBL" id="CAL1575443.1"/>
    </source>
</evidence>
<feature type="coiled-coil region" evidence="1">
    <location>
        <begin position="358"/>
        <end position="409"/>
    </location>
</feature>
<feature type="coiled-coil region" evidence="1">
    <location>
        <begin position="200"/>
        <end position="234"/>
    </location>
</feature>
<dbReference type="PANTHER" id="PTHR22089">
    <property type="entry name" value="MIRROR-IMAGE POLYDACTYLY GENE 1 PROTEIN"/>
    <property type="match status" value="1"/>
</dbReference>
<accession>A0AAV2JCV0</accession>
<keyword evidence="1" id="KW-0175">Coiled coil</keyword>
<feature type="compositionally biased region" description="Pro residues" evidence="2">
    <location>
        <begin position="86"/>
        <end position="111"/>
    </location>
</feature>
<dbReference type="InterPro" id="IPR026175">
    <property type="entry name" value="MIPOL1"/>
</dbReference>
<reference evidence="3 4" key="1">
    <citation type="submission" date="2024-04" db="EMBL/GenBank/DDBJ databases">
        <authorList>
            <person name="Waldvogel A.-M."/>
            <person name="Schoenle A."/>
        </authorList>
    </citation>
    <scope>NUCLEOTIDE SEQUENCE [LARGE SCALE GENOMIC DNA]</scope>
</reference>
<dbReference type="PANTHER" id="PTHR22089:SF2">
    <property type="entry name" value="MIRROR-IMAGE POLYDACTYLY GENE 1 PROTEIN"/>
    <property type="match status" value="1"/>
</dbReference>
<feature type="compositionally biased region" description="Low complexity" evidence="2">
    <location>
        <begin position="148"/>
        <end position="159"/>
    </location>
</feature>
<evidence type="ECO:0000256" key="1">
    <source>
        <dbReference type="SAM" id="Coils"/>
    </source>
</evidence>
<feature type="compositionally biased region" description="Low complexity" evidence="2">
    <location>
        <begin position="119"/>
        <end position="131"/>
    </location>
</feature>
<evidence type="ECO:0008006" key="5">
    <source>
        <dbReference type="Google" id="ProtNLM"/>
    </source>
</evidence>
<evidence type="ECO:0000256" key="2">
    <source>
        <dbReference type="SAM" id="MobiDB-lite"/>
    </source>
</evidence>
<feature type="compositionally biased region" description="Pro residues" evidence="2">
    <location>
        <begin position="138"/>
        <end position="147"/>
    </location>
</feature>
<organism evidence="3 4">
    <name type="scientific">Knipowitschia caucasica</name>
    <name type="common">Caucasian dwarf goby</name>
    <name type="synonym">Pomatoschistus caucasicus</name>
    <dbReference type="NCBI Taxonomy" id="637954"/>
    <lineage>
        <taxon>Eukaryota</taxon>
        <taxon>Metazoa</taxon>
        <taxon>Chordata</taxon>
        <taxon>Craniata</taxon>
        <taxon>Vertebrata</taxon>
        <taxon>Euteleostomi</taxon>
        <taxon>Actinopterygii</taxon>
        <taxon>Neopterygii</taxon>
        <taxon>Teleostei</taxon>
        <taxon>Neoteleostei</taxon>
        <taxon>Acanthomorphata</taxon>
        <taxon>Gobiaria</taxon>
        <taxon>Gobiiformes</taxon>
        <taxon>Gobioidei</taxon>
        <taxon>Gobiidae</taxon>
        <taxon>Gobiinae</taxon>
        <taxon>Knipowitschia</taxon>
    </lineage>
</organism>
<feature type="region of interest" description="Disordered" evidence="2">
    <location>
        <begin position="62"/>
        <end position="169"/>
    </location>
</feature>
<proteinExistence type="predicted"/>
<keyword evidence="4" id="KW-1185">Reference proteome</keyword>
<dbReference type="EMBL" id="OZ035834">
    <property type="protein sequence ID" value="CAL1575443.1"/>
    <property type="molecule type" value="Genomic_DNA"/>
</dbReference>
<evidence type="ECO:0000313" key="4">
    <source>
        <dbReference type="Proteomes" id="UP001497482"/>
    </source>
</evidence>
<sequence length="485" mass="54597">MASRAQDLKLALTRTKVKIRGLEKQVHREIGPETGPDCGPALSPDPGSTWISKELRDSLVDMYKANPRVNEELRHRLPSPGRSPRSPLPLSPRSPPRSPPRSLPKSPPRSPKAPIQIQSRSPPRSPGSHRSVISPDHTCPPAPPSPPRSSASPIRKSPSGPRHGLKLGPFTMEVDLKSAPDRMEPSTNQGAAFQGRDKNITFLLKELDSLRDLNTKLQEQLLQKEKELQEKEQDDPQTRMEQEIWTRTTEVVEQLMEAQKRREQAMMSRLRLANEERDQALLTAQRLTEAAANHFSVDPDSVEDCDLDVLELLDHVCTADSVQQMGQFGSVLVQRVRSARQRRSDITAQEMSAVMDERDLNAAKVKRLEEELRELRLLQAELVMLQRERDAGVDERRRLEAELRELKVNHKRSVAPPTAQPTEDATALSLPDDVTALQQQLMMMSQQKQSSEVELVQANEKIQRLERLVEVLRKKVGTGSARAIV</sequence>
<dbReference type="AlphaFoldDB" id="A0AAV2JCV0"/>
<name>A0AAV2JCV0_KNICA</name>
<gene>
    <name evidence="3" type="ORF">KC01_LOCUS7022</name>
</gene>
<feature type="region of interest" description="Disordered" evidence="2">
    <location>
        <begin position="23"/>
        <end position="50"/>
    </location>
</feature>
<protein>
    <recommendedName>
        <fullName evidence="5">Mirror-image polydactyly gene 1 protein-like</fullName>
    </recommendedName>
</protein>